<protein>
    <submittedName>
        <fullName evidence="4">Thymidine/pyrimidine-nucleoside phosphorylase</fullName>
        <ecNumber evidence="4">2.4.2.4</ecNumber>
    </submittedName>
</protein>
<dbReference type="GO" id="GO:0005829">
    <property type="term" value="C:cytosol"/>
    <property type="evidence" value="ECO:0007669"/>
    <property type="project" value="TreeGrafter"/>
</dbReference>
<dbReference type="GO" id="GO:0009032">
    <property type="term" value="F:thymidine phosphorylase activity"/>
    <property type="evidence" value="ECO:0007669"/>
    <property type="project" value="UniProtKB-EC"/>
</dbReference>
<accession>A0A378IJM5</accession>
<dbReference type="RefSeq" id="WP_058466094.1">
    <property type="nucleotide sequence ID" value="NZ_CAAAHQ010000002.1"/>
</dbReference>
<dbReference type="PANTHER" id="PTHR10515">
    <property type="entry name" value="THYMIDINE PHOSPHORYLASE"/>
    <property type="match status" value="1"/>
</dbReference>
<evidence type="ECO:0000313" key="4">
    <source>
        <dbReference type="EMBL" id="STX34691.1"/>
    </source>
</evidence>
<dbReference type="PANTHER" id="PTHR10515:SF0">
    <property type="entry name" value="THYMIDINE PHOSPHORYLASE"/>
    <property type="match status" value="1"/>
</dbReference>
<evidence type="ECO:0000259" key="2">
    <source>
        <dbReference type="SMART" id="SM00941"/>
    </source>
</evidence>
<dbReference type="Proteomes" id="UP000054854">
    <property type="component" value="Unassembled WGS sequence"/>
</dbReference>
<proteinExistence type="predicted"/>
<dbReference type="Proteomes" id="UP000255316">
    <property type="component" value="Unassembled WGS sequence"/>
</dbReference>
<dbReference type="InterPro" id="IPR000053">
    <property type="entry name" value="Thymidine/pyrmidine_PPase"/>
</dbReference>
<keyword evidence="4" id="KW-0328">Glycosyltransferase</keyword>
<dbReference type="EC" id="2.4.2.4" evidence="4"/>
<dbReference type="Gene3D" id="3.90.1170.30">
    <property type="entry name" value="Pyrimidine nucleoside phosphorylase-like, C-terminal domain"/>
    <property type="match status" value="1"/>
</dbReference>
<dbReference type="EMBL" id="LNXX01000047">
    <property type="protein sequence ID" value="KTC81912.1"/>
    <property type="molecule type" value="Genomic_DNA"/>
</dbReference>
<dbReference type="SUPFAM" id="SSF54680">
    <property type="entry name" value="Pyrimidine nucleoside phosphorylase C-terminal domain"/>
    <property type="match status" value="1"/>
</dbReference>
<dbReference type="GO" id="GO:0004645">
    <property type="term" value="F:1,4-alpha-oligoglucan phosphorylase activity"/>
    <property type="evidence" value="ECO:0007669"/>
    <property type="project" value="InterPro"/>
</dbReference>
<organism evidence="4 6">
    <name type="scientific">Legionella cincinnatiensis</name>
    <dbReference type="NCBI Taxonomy" id="28085"/>
    <lineage>
        <taxon>Bacteria</taxon>
        <taxon>Pseudomonadati</taxon>
        <taxon>Pseudomonadota</taxon>
        <taxon>Gammaproteobacteria</taxon>
        <taxon>Legionellales</taxon>
        <taxon>Legionellaceae</taxon>
        <taxon>Legionella</taxon>
    </lineage>
</organism>
<dbReference type="InterPro" id="IPR036566">
    <property type="entry name" value="PYNP-like_C_sf"/>
</dbReference>
<dbReference type="SMART" id="SM00941">
    <property type="entry name" value="PYNP_C"/>
    <property type="match status" value="1"/>
</dbReference>
<reference evidence="3 5" key="1">
    <citation type="submission" date="2015-11" db="EMBL/GenBank/DDBJ databases">
        <title>Genomic analysis of 38 Legionella species identifies large and diverse effector repertoires.</title>
        <authorList>
            <person name="Burstein D."/>
            <person name="Amaro F."/>
            <person name="Zusman T."/>
            <person name="Lifshitz Z."/>
            <person name="Cohen O."/>
            <person name="Gilbert J.A."/>
            <person name="Pupko T."/>
            <person name="Shuman H.A."/>
            <person name="Segal G."/>
        </authorList>
    </citation>
    <scope>NUCLEOTIDE SEQUENCE [LARGE SCALE GENOMIC DNA]</scope>
    <source>
        <strain evidence="3 5">CDC#72-OH-14</strain>
    </source>
</reference>
<dbReference type="GO" id="GO:0006213">
    <property type="term" value="P:pyrimidine nucleoside metabolic process"/>
    <property type="evidence" value="ECO:0007669"/>
    <property type="project" value="InterPro"/>
</dbReference>
<evidence type="ECO:0000313" key="3">
    <source>
        <dbReference type="EMBL" id="KTC81912.1"/>
    </source>
</evidence>
<feature type="domain" description="Pyrimidine nucleoside phosphorylase C-terminal" evidence="2">
    <location>
        <begin position="56"/>
        <end position="123"/>
    </location>
</feature>
<dbReference type="STRING" id="28085.Lcin_2982"/>
<keyword evidence="1 4" id="KW-0808">Transferase</keyword>
<gene>
    <name evidence="3" type="ORF">Lcin_2982</name>
    <name evidence="4" type="ORF">NCTC12438_01295</name>
</gene>
<dbReference type="Pfam" id="PF07831">
    <property type="entry name" value="PYNP_C"/>
    <property type="match status" value="1"/>
</dbReference>
<dbReference type="AlphaFoldDB" id="A0A378IJM5"/>
<dbReference type="GO" id="GO:0006206">
    <property type="term" value="P:pyrimidine nucleobase metabolic process"/>
    <property type="evidence" value="ECO:0007669"/>
    <property type="project" value="InterPro"/>
</dbReference>
<dbReference type="EMBL" id="UGNX01000001">
    <property type="protein sequence ID" value="STX34691.1"/>
    <property type="molecule type" value="Genomic_DNA"/>
</dbReference>
<evidence type="ECO:0000313" key="5">
    <source>
        <dbReference type="Proteomes" id="UP000054854"/>
    </source>
</evidence>
<sequence length="130" mass="14006">MGKKIPPQQATELAIKLLESGTALKKFLAICEAQGGFRVPSTASFTHDVTATKNGLITAIDNRNLAKIAKLAGAPYEPAAGIEFYAKLNTQIEKGQLLYRVHAESKGTLDYACTYALSIPNIIKITPEKT</sequence>
<name>A0A378IJM5_9GAMM</name>
<reference evidence="4 6" key="2">
    <citation type="submission" date="2018-06" db="EMBL/GenBank/DDBJ databases">
        <authorList>
            <consortium name="Pathogen Informatics"/>
            <person name="Doyle S."/>
        </authorList>
    </citation>
    <scope>NUCLEOTIDE SEQUENCE [LARGE SCALE GENOMIC DNA]</scope>
    <source>
        <strain evidence="4 6">NCTC12438</strain>
    </source>
</reference>
<dbReference type="InterPro" id="IPR013102">
    <property type="entry name" value="PYNP_C"/>
</dbReference>
<evidence type="ECO:0000313" key="6">
    <source>
        <dbReference type="Proteomes" id="UP000255316"/>
    </source>
</evidence>
<evidence type="ECO:0000256" key="1">
    <source>
        <dbReference type="ARBA" id="ARBA00022679"/>
    </source>
</evidence>
<keyword evidence="5" id="KW-1185">Reference proteome</keyword>